<feature type="coiled-coil region" evidence="1">
    <location>
        <begin position="151"/>
        <end position="185"/>
    </location>
</feature>
<sequence>MSAEVYSRGLYLGETIQEKTRSLLGWNNEHCPSVMGDSQIVCSSRRSPMHHHSTSRRHPYSIPTGRVRKNSSSSSSTCSEYSQPSPSYSVRSYPESLSPEPMTPYSGESLPPRYTIYNPAFRSAEREARVFERLRQLVPVLPSDRNAYQVLIDTVSQVMDLEHQLEQLNEQTEDVKNSLRLEENYSDYDDSVFPDDLQSVDVSAFKHLLRSDSPNSLSSLDLNCFS</sequence>
<evidence type="ECO:0000313" key="3">
    <source>
        <dbReference type="EMBL" id="VDM39324.1"/>
    </source>
</evidence>
<evidence type="ECO:0000256" key="1">
    <source>
        <dbReference type="SAM" id="Coils"/>
    </source>
</evidence>
<keyword evidence="1" id="KW-0175">Coiled coil</keyword>
<organism evidence="4 5">
    <name type="scientific">Toxocara canis</name>
    <name type="common">Canine roundworm</name>
    <dbReference type="NCBI Taxonomy" id="6265"/>
    <lineage>
        <taxon>Eukaryota</taxon>
        <taxon>Metazoa</taxon>
        <taxon>Ecdysozoa</taxon>
        <taxon>Nematoda</taxon>
        <taxon>Chromadorea</taxon>
        <taxon>Rhabditida</taxon>
        <taxon>Spirurina</taxon>
        <taxon>Ascaridomorpha</taxon>
        <taxon>Ascaridoidea</taxon>
        <taxon>Toxocaridae</taxon>
        <taxon>Toxocara</taxon>
    </lineage>
</organism>
<protein>
    <submittedName>
        <fullName evidence="5">BHLH domain-containing protein</fullName>
    </submittedName>
</protein>
<evidence type="ECO:0000313" key="4">
    <source>
        <dbReference type="Proteomes" id="UP000050794"/>
    </source>
</evidence>
<dbReference type="EMBL" id="UYWY01019802">
    <property type="protein sequence ID" value="VDM39324.1"/>
    <property type="molecule type" value="Genomic_DNA"/>
</dbReference>
<accession>A0A183UHN3</accession>
<evidence type="ECO:0000313" key="5">
    <source>
        <dbReference type="WBParaSite" id="TCNE_0000800301-mRNA-1"/>
    </source>
</evidence>
<keyword evidence="4" id="KW-1185">Reference proteome</keyword>
<reference evidence="5" key="1">
    <citation type="submission" date="2016-06" db="UniProtKB">
        <authorList>
            <consortium name="WormBaseParasite"/>
        </authorList>
    </citation>
    <scope>IDENTIFICATION</scope>
</reference>
<gene>
    <name evidence="3" type="ORF">TCNE_LOCUS8003</name>
</gene>
<reference evidence="3 4" key="2">
    <citation type="submission" date="2018-11" db="EMBL/GenBank/DDBJ databases">
        <authorList>
            <consortium name="Pathogen Informatics"/>
        </authorList>
    </citation>
    <scope>NUCLEOTIDE SEQUENCE [LARGE SCALE GENOMIC DNA]</scope>
</reference>
<evidence type="ECO:0000256" key="2">
    <source>
        <dbReference type="SAM" id="MobiDB-lite"/>
    </source>
</evidence>
<dbReference type="Proteomes" id="UP000050794">
    <property type="component" value="Unassembled WGS sequence"/>
</dbReference>
<proteinExistence type="predicted"/>
<dbReference type="AlphaFoldDB" id="A0A183UHN3"/>
<feature type="region of interest" description="Disordered" evidence="2">
    <location>
        <begin position="43"/>
        <end position="107"/>
    </location>
</feature>
<name>A0A183UHN3_TOXCA</name>
<dbReference type="WBParaSite" id="TCNE_0000800301-mRNA-1">
    <property type="protein sequence ID" value="TCNE_0000800301-mRNA-1"/>
    <property type="gene ID" value="TCNE_0000800301"/>
</dbReference>
<feature type="compositionally biased region" description="Low complexity" evidence="2">
    <location>
        <begin position="71"/>
        <end position="87"/>
    </location>
</feature>
<feature type="compositionally biased region" description="Basic residues" evidence="2">
    <location>
        <begin position="47"/>
        <end position="59"/>
    </location>
</feature>